<dbReference type="EMBL" id="JAUUTY010000001">
    <property type="protein sequence ID" value="KAK1692002.1"/>
    <property type="molecule type" value="Genomic_DNA"/>
</dbReference>
<feature type="domain" description="Transposase MuDR plant" evidence="2">
    <location>
        <begin position="215"/>
        <end position="270"/>
    </location>
</feature>
<evidence type="ECO:0000259" key="2">
    <source>
        <dbReference type="Pfam" id="PF03108"/>
    </source>
</evidence>
<sequence>MGVDLSEFKYVEMSMTAPRTWTIEQVKDWLTECFGLNPEVHTVGVHALWTKSVSNILWYLRPVDDTSKWVSWLKGSERRGTNPVALVLPVAKEVAPPEGGYSGGGGYESGHSSQAPGGGGDYEPEQSSHAEDVYSGQGDGYTGEDGEVDGDEGNGYRQNQMEEEDTEGESDADDSDASDDGEEVPIPGRWNNNFSSAMTINDGLDSNWEYHKNNIAVGALFPSKRHMQDAIIKWAMANQRQLRTTVSSGKYLTMECVDINCPGRVHGYVPKYDITWRVSDFVPHSCELASIRNDHCNLSSNLIARLLYTEIVEGQAMSVNAIQKNVKKHHFYTISYGKAWRAKQRAMEMRFGSFRDAYDAVVRLLQTLQARNPDTYVNIQDLFLPESPSYSTTHHTIFPASTVAIFQTCRRVLLLLAPQQLFPLVSSSPLHEPPCAPLPLQTYVQPHHPSSSDSPRDYELGLPLVSGSISLALL</sequence>
<dbReference type="InterPro" id="IPR004332">
    <property type="entry name" value="Transposase_MuDR"/>
</dbReference>
<evidence type="ECO:0000313" key="4">
    <source>
        <dbReference type="Proteomes" id="UP001231189"/>
    </source>
</evidence>
<evidence type="ECO:0000256" key="1">
    <source>
        <dbReference type="SAM" id="MobiDB-lite"/>
    </source>
</evidence>
<dbReference type="PANTHER" id="PTHR31973">
    <property type="entry name" value="POLYPROTEIN, PUTATIVE-RELATED"/>
    <property type="match status" value="1"/>
</dbReference>
<protein>
    <recommendedName>
        <fullName evidence="2">Transposase MuDR plant domain-containing protein</fullName>
    </recommendedName>
</protein>
<name>A0AAD8TS64_LOLMU</name>
<dbReference type="Proteomes" id="UP001231189">
    <property type="component" value="Unassembled WGS sequence"/>
</dbReference>
<organism evidence="3 4">
    <name type="scientific">Lolium multiflorum</name>
    <name type="common">Italian ryegrass</name>
    <name type="synonym">Lolium perenne subsp. multiflorum</name>
    <dbReference type="NCBI Taxonomy" id="4521"/>
    <lineage>
        <taxon>Eukaryota</taxon>
        <taxon>Viridiplantae</taxon>
        <taxon>Streptophyta</taxon>
        <taxon>Embryophyta</taxon>
        <taxon>Tracheophyta</taxon>
        <taxon>Spermatophyta</taxon>
        <taxon>Magnoliopsida</taxon>
        <taxon>Liliopsida</taxon>
        <taxon>Poales</taxon>
        <taxon>Poaceae</taxon>
        <taxon>BOP clade</taxon>
        <taxon>Pooideae</taxon>
        <taxon>Poodae</taxon>
        <taxon>Poeae</taxon>
        <taxon>Poeae Chloroplast Group 2 (Poeae type)</taxon>
        <taxon>Loliodinae</taxon>
        <taxon>Loliinae</taxon>
        <taxon>Lolium</taxon>
    </lineage>
</organism>
<dbReference type="PANTHER" id="PTHR31973:SF195">
    <property type="entry name" value="MUDR FAMILY TRANSPOSASE"/>
    <property type="match status" value="1"/>
</dbReference>
<gene>
    <name evidence="3" type="ORF">QYE76_008699</name>
</gene>
<feature type="compositionally biased region" description="Acidic residues" evidence="1">
    <location>
        <begin position="142"/>
        <end position="152"/>
    </location>
</feature>
<comment type="caution">
    <text evidence="3">The sequence shown here is derived from an EMBL/GenBank/DDBJ whole genome shotgun (WGS) entry which is preliminary data.</text>
</comment>
<dbReference type="AlphaFoldDB" id="A0AAD8TS64"/>
<dbReference type="Pfam" id="PF03108">
    <property type="entry name" value="DBD_Tnp_Mut"/>
    <property type="match status" value="1"/>
</dbReference>
<reference evidence="3" key="1">
    <citation type="submission" date="2023-07" db="EMBL/GenBank/DDBJ databases">
        <title>A chromosome-level genome assembly of Lolium multiflorum.</title>
        <authorList>
            <person name="Chen Y."/>
            <person name="Copetti D."/>
            <person name="Kolliker R."/>
            <person name="Studer B."/>
        </authorList>
    </citation>
    <scope>NUCLEOTIDE SEQUENCE</scope>
    <source>
        <strain evidence="3">02402/16</strain>
        <tissue evidence="3">Leaf</tissue>
    </source>
</reference>
<keyword evidence="4" id="KW-1185">Reference proteome</keyword>
<accession>A0AAD8TS64</accession>
<proteinExistence type="predicted"/>
<feature type="region of interest" description="Disordered" evidence="1">
    <location>
        <begin position="97"/>
        <end position="194"/>
    </location>
</feature>
<evidence type="ECO:0000313" key="3">
    <source>
        <dbReference type="EMBL" id="KAK1692002.1"/>
    </source>
</evidence>
<feature type="compositionally biased region" description="Acidic residues" evidence="1">
    <location>
        <begin position="161"/>
        <end position="183"/>
    </location>
</feature>